<feature type="compositionally biased region" description="Polar residues" evidence="1">
    <location>
        <begin position="370"/>
        <end position="381"/>
    </location>
</feature>
<sequence>MFFICACNGLKAIDLSKITLDLTTDEMFLRAPHVQAALSSNGCYYLGILIDRECSLATPNQALIRQFFTIIAATMRASAKTTGRQLASSSGCAGTMLSMFLADNEPKDRARIILELCQSSFEMRERLKNERAIERLVENAQLNTDMIRLLCAYTLRQQHVSLAPIVSTQIRSGIPVPFHDRNVSSLDDLCDRWDAHGRTALIEKGALELLIQRVSESSSRQERAFIVNSFRHFIYCSVGSAYLCQSKVYVDTVVRHIIEYLDKYRHHCELIPMDEDGYTPSGSVSPFGSELERRTGEKFGSVKRALSIQAETWGHRQTVSTKFEQSPSASPQSSWSPSGSPLSPSASSMAGTVSPSSSFQDILSLWMGDAQSTSGSETDANATVVENEEEEERKNNAEMEQEALLDKQIIMGEVFILSWQSHAELNLPFLVTEEVLDILLRYLSEAPTMDMKAARALKRIARSENMVERFLSLQFHTRVLHTLRRKRCRLARHVRHCDYCSQHAEYGDEILREFALHVDSPFGAAVLKDGFKSAQPLDRLKACIATVQLIRDEVRQCRMFVEYRPVDYLLEYLRGILMSDDFESAQRETTYENGPRTFYQIVSVLSTIVPSRNLSSQIESRNSVYKMQFGGDTECLLRVLKQKSLDPIPDLIKFVNPEGTLIDAIPKERLTSGSEYFRGMFGNAFVEQSTGRDTFTFKEEEEHCSESEFRQFLHYVCGCRSTECFTICNAHDVITMLQLSDRYLCSALTDMLLSTDGPAMYYISGETLAEFLGASICAGAGATQLLRDACICVLMRYSTEEEVLCSFRQLAGNTALVDAFIEQLTTFMHRNILKNRYI</sequence>
<dbReference type="InterPro" id="IPR011333">
    <property type="entry name" value="SKP1/BTB/POZ_sf"/>
</dbReference>
<dbReference type="Proteomes" id="UP000036681">
    <property type="component" value="Unplaced"/>
</dbReference>
<feature type="region of interest" description="Disordered" evidence="1">
    <location>
        <begin position="317"/>
        <end position="353"/>
    </location>
</feature>
<feature type="region of interest" description="Disordered" evidence="1">
    <location>
        <begin position="370"/>
        <end position="396"/>
    </location>
</feature>
<dbReference type="GO" id="GO:0009653">
    <property type="term" value="P:anatomical structure morphogenesis"/>
    <property type="evidence" value="ECO:0007669"/>
    <property type="project" value="TreeGrafter"/>
</dbReference>
<protein>
    <submittedName>
        <fullName evidence="3">BTB domain-containing protein</fullName>
    </submittedName>
</protein>
<evidence type="ECO:0000313" key="3">
    <source>
        <dbReference type="WBParaSite" id="ALUE_0000944701-mRNA-1"/>
    </source>
</evidence>
<dbReference type="Gene3D" id="3.30.710.10">
    <property type="entry name" value="Potassium Channel Kv1.1, Chain A"/>
    <property type="match status" value="1"/>
</dbReference>
<reference evidence="3" key="1">
    <citation type="submission" date="2023-03" db="UniProtKB">
        <authorList>
            <consortium name="WormBaseParasite"/>
        </authorList>
    </citation>
    <scope>IDENTIFICATION</scope>
</reference>
<dbReference type="PANTHER" id="PTHR23312:SF8">
    <property type="entry name" value="ARMADILLO REPEAT-CONTAINING PROTEIN 5"/>
    <property type="match status" value="1"/>
</dbReference>
<dbReference type="PANTHER" id="PTHR23312">
    <property type="entry name" value="ARMC5 ARMADILLO REPEAT-CONTAINING -RELATED"/>
    <property type="match status" value="1"/>
</dbReference>
<evidence type="ECO:0000313" key="2">
    <source>
        <dbReference type="Proteomes" id="UP000036681"/>
    </source>
</evidence>
<dbReference type="AlphaFoldDB" id="A0A9J2PHR3"/>
<evidence type="ECO:0000256" key="1">
    <source>
        <dbReference type="SAM" id="MobiDB-lite"/>
    </source>
</evidence>
<dbReference type="SUPFAM" id="SSF48371">
    <property type="entry name" value="ARM repeat"/>
    <property type="match status" value="1"/>
</dbReference>
<organism evidence="2 3">
    <name type="scientific">Ascaris lumbricoides</name>
    <name type="common">Giant roundworm</name>
    <dbReference type="NCBI Taxonomy" id="6252"/>
    <lineage>
        <taxon>Eukaryota</taxon>
        <taxon>Metazoa</taxon>
        <taxon>Ecdysozoa</taxon>
        <taxon>Nematoda</taxon>
        <taxon>Chromadorea</taxon>
        <taxon>Rhabditida</taxon>
        <taxon>Spirurina</taxon>
        <taxon>Ascaridomorpha</taxon>
        <taxon>Ascaridoidea</taxon>
        <taxon>Ascarididae</taxon>
        <taxon>Ascaris</taxon>
    </lineage>
</organism>
<dbReference type="WBParaSite" id="ALUE_0000944701-mRNA-1">
    <property type="protein sequence ID" value="ALUE_0000944701-mRNA-1"/>
    <property type="gene ID" value="ALUE_0000944701"/>
</dbReference>
<feature type="compositionally biased region" description="Low complexity" evidence="1">
    <location>
        <begin position="326"/>
        <end position="348"/>
    </location>
</feature>
<accession>A0A9J2PHR3</accession>
<dbReference type="InterPro" id="IPR016024">
    <property type="entry name" value="ARM-type_fold"/>
</dbReference>
<proteinExistence type="predicted"/>
<dbReference type="GO" id="GO:0005829">
    <property type="term" value="C:cytosol"/>
    <property type="evidence" value="ECO:0007669"/>
    <property type="project" value="TreeGrafter"/>
</dbReference>
<keyword evidence="2" id="KW-1185">Reference proteome</keyword>
<name>A0A9J2PHR3_ASCLU</name>